<reference evidence="1" key="1">
    <citation type="submission" date="2020-05" db="EMBL/GenBank/DDBJ databases">
        <title>Large-scale comparative analyses of tick genomes elucidate their genetic diversity and vector capacities.</title>
        <authorList>
            <person name="Jia N."/>
            <person name="Wang J."/>
            <person name="Shi W."/>
            <person name="Du L."/>
            <person name="Sun Y."/>
            <person name="Zhan W."/>
            <person name="Jiang J."/>
            <person name="Wang Q."/>
            <person name="Zhang B."/>
            <person name="Ji P."/>
            <person name="Sakyi L.B."/>
            <person name="Cui X."/>
            <person name="Yuan T."/>
            <person name="Jiang B."/>
            <person name="Yang W."/>
            <person name="Lam T.T.-Y."/>
            <person name="Chang Q."/>
            <person name="Ding S."/>
            <person name="Wang X."/>
            <person name="Zhu J."/>
            <person name="Ruan X."/>
            <person name="Zhao L."/>
            <person name="Wei J."/>
            <person name="Que T."/>
            <person name="Du C."/>
            <person name="Cheng J."/>
            <person name="Dai P."/>
            <person name="Han X."/>
            <person name="Huang E."/>
            <person name="Gao Y."/>
            <person name="Liu J."/>
            <person name="Shao H."/>
            <person name="Ye R."/>
            <person name="Li L."/>
            <person name="Wei W."/>
            <person name="Wang X."/>
            <person name="Wang C."/>
            <person name="Yang T."/>
            <person name="Huo Q."/>
            <person name="Li W."/>
            <person name="Guo W."/>
            <person name="Chen H."/>
            <person name="Zhou L."/>
            <person name="Ni X."/>
            <person name="Tian J."/>
            <person name="Zhou Y."/>
            <person name="Sheng Y."/>
            <person name="Liu T."/>
            <person name="Pan Y."/>
            <person name="Xia L."/>
            <person name="Li J."/>
            <person name="Zhao F."/>
            <person name="Cao W."/>
        </authorList>
    </citation>
    <scope>NUCLEOTIDE SEQUENCE</scope>
    <source>
        <strain evidence="1">Hyas-2018</strain>
    </source>
</reference>
<comment type="caution">
    <text evidence="1">The sequence shown here is derived from an EMBL/GenBank/DDBJ whole genome shotgun (WGS) entry which is preliminary data.</text>
</comment>
<evidence type="ECO:0000313" key="2">
    <source>
        <dbReference type="Proteomes" id="UP000821845"/>
    </source>
</evidence>
<dbReference type="EMBL" id="CM023489">
    <property type="protein sequence ID" value="KAH6922306.1"/>
    <property type="molecule type" value="Genomic_DNA"/>
</dbReference>
<name>A0ACB7RID6_HYAAI</name>
<proteinExistence type="predicted"/>
<organism evidence="1 2">
    <name type="scientific">Hyalomma asiaticum</name>
    <name type="common">Tick</name>
    <dbReference type="NCBI Taxonomy" id="266040"/>
    <lineage>
        <taxon>Eukaryota</taxon>
        <taxon>Metazoa</taxon>
        <taxon>Ecdysozoa</taxon>
        <taxon>Arthropoda</taxon>
        <taxon>Chelicerata</taxon>
        <taxon>Arachnida</taxon>
        <taxon>Acari</taxon>
        <taxon>Parasitiformes</taxon>
        <taxon>Ixodida</taxon>
        <taxon>Ixodoidea</taxon>
        <taxon>Ixodidae</taxon>
        <taxon>Hyalomminae</taxon>
        <taxon>Hyalomma</taxon>
    </lineage>
</organism>
<sequence length="281" mass="31544">MAPILDAVLNDSAQQRRPQSCREVNYLSTLVTGAGAAAISGLQATEECYKGAIDNLKKRFGDEKIIVQEHLRSLLEAPPNFETSTTKYKYIRTIDLVLKYHELHKPMTTAVSTMQAQRDPEDRTTKIEKELQDLSEFLEHQLHCKETLAAYASPRRPEIRKQTGEISRRVGHRTMSSAASLQSVLAYSVIFDGGSQRSFITIEASRQLGCQVLKEETVTVGVFGGHKMQKPMRRIRVSIFEEATKKPIIVDALEAEDICSEHIPIPSEEVTKKMEEIGLDT</sequence>
<protein>
    <submittedName>
        <fullName evidence="1">Uncharacterized protein</fullName>
    </submittedName>
</protein>
<keyword evidence="2" id="KW-1185">Reference proteome</keyword>
<accession>A0ACB7RID6</accession>
<evidence type="ECO:0000313" key="1">
    <source>
        <dbReference type="EMBL" id="KAH6922306.1"/>
    </source>
</evidence>
<dbReference type="Proteomes" id="UP000821845">
    <property type="component" value="Chromosome 9"/>
</dbReference>
<gene>
    <name evidence="1" type="ORF">HPB50_012566</name>
</gene>